<gene>
    <name evidence="2" type="ORF">BJ998_007997</name>
</gene>
<feature type="transmembrane region" description="Helical" evidence="1">
    <location>
        <begin position="36"/>
        <end position="56"/>
    </location>
</feature>
<reference evidence="2 3" key="1">
    <citation type="submission" date="2020-08" db="EMBL/GenBank/DDBJ databases">
        <title>Sequencing the genomes of 1000 actinobacteria strains.</title>
        <authorList>
            <person name="Klenk H.-P."/>
        </authorList>
    </citation>
    <scope>NUCLEOTIDE SEQUENCE [LARGE SCALE GENOMIC DNA]</scope>
    <source>
        <strain evidence="2 3">DSM 43851</strain>
    </source>
</reference>
<accession>A0A7W9NLW6</accession>
<keyword evidence="1" id="KW-0472">Membrane</keyword>
<comment type="caution">
    <text evidence="2">The sequence shown here is derived from an EMBL/GenBank/DDBJ whole genome shotgun (WGS) entry which is preliminary data.</text>
</comment>
<keyword evidence="1" id="KW-0812">Transmembrane</keyword>
<keyword evidence="3" id="KW-1185">Reference proteome</keyword>
<dbReference type="AlphaFoldDB" id="A0A7W9NLW6"/>
<name>A0A7W9NLW6_9PSEU</name>
<evidence type="ECO:0000256" key="1">
    <source>
        <dbReference type="SAM" id="Phobius"/>
    </source>
</evidence>
<organism evidence="2 3">
    <name type="scientific">Kutzneria kofuensis</name>
    <dbReference type="NCBI Taxonomy" id="103725"/>
    <lineage>
        <taxon>Bacteria</taxon>
        <taxon>Bacillati</taxon>
        <taxon>Actinomycetota</taxon>
        <taxon>Actinomycetes</taxon>
        <taxon>Pseudonocardiales</taxon>
        <taxon>Pseudonocardiaceae</taxon>
        <taxon>Kutzneria</taxon>
    </lineage>
</organism>
<dbReference type="RefSeq" id="WP_221339540.1">
    <property type="nucleotide sequence ID" value="NZ_BAAAWY010000004.1"/>
</dbReference>
<dbReference type="EMBL" id="JACHIR010000002">
    <property type="protein sequence ID" value="MBB5896738.1"/>
    <property type="molecule type" value="Genomic_DNA"/>
</dbReference>
<dbReference type="GO" id="GO:0055085">
    <property type="term" value="P:transmembrane transport"/>
    <property type="evidence" value="ECO:0007669"/>
    <property type="project" value="InterPro"/>
</dbReference>
<feature type="transmembrane region" description="Helical" evidence="1">
    <location>
        <begin position="62"/>
        <end position="81"/>
    </location>
</feature>
<dbReference type="Proteomes" id="UP000585638">
    <property type="component" value="Unassembled WGS sequence"/>
</dbReference>
<protein>
    <submittedName>
        <fullName evidence="2">Putative membrane protein</fullName>
    </submittedName>
</protein>
<proteinExistence type="predicted"/>
<dbReference type="Pfam" id="PF04120">
    <property type="entry name" value="Iron_permease"/>
    <property type="match status" value="1"/>
</dbReference>
<evidence type="ECO:0000313" key="3">
    <source>
        <dbReference type="Proteomes" id="UP000585638"/>
    </source>
</evidence>
<keyword evidence="1" id="KW-1133">Transmembrane helix</keyword>
<dbReference type="InterPro" id="IPR007251">
    <property type="entry name" value="Iron_permease_Fet4"/>
</dbReference>
<sequence>MSTAEVKPAKMPSQSRSELSVFDRFADLVGRMTSRAAFFVFCVLLVLLWAPSYFIFGSVDTWQLIINTVTTIVTFLLVALLQNTQKRSDDAVQQKLNAIAQGLADMMGRTSAGEQRELAEDRKELLKAVGLEDREGS</sequence>
<evidence type="ECO:0000313" key="2">
    <source>
        <dbReference type="EMBL" id="MBB5896738.1"/>
    </source>
</evidence>